<gene>
    <name evidence="2" type="ORF">POTOM_037507</name>
</gene>
<dbReference type="AlphaFoldDB" id="A0A8X7YXG8"/>
<dbReference type="Proteomes" id="UP000886885">
    <property type="component" value="Chromosome 10D"/>
</dbReference>
<dbReference type="EMBL" id="JAAWWB010000020">
    <property type="protein sequence ID" value="KAG6757202.1"/>
    <property type="molecule type" value="Genomic_DNA"/>
</dbReference>
<evidence type="ECO:0000256" key="1">
    <source>
        <dbReference type="SAM" id="MobiDB-lite"/>
    </source>
</evidence>
<proteinExistence type="predicted"/>
<reference evidence="2" key="1">
    <citation type="journal article" date="2020" name="bioRxiv">
        <title>Hybrid origin of Populus tomentosa Carr. identified through genome sequencing and phylogenomic analysis.</title>
        <authorList>
            <person name="An X."/>
            <person name="Gao K."/>
            <person name="Chen Z."/>
            <person name="Li J."/>
            <person name="Yang X."/>
            <person name="Yang X."/>
            <person name="Zhou J."/>
            <person name="Guo T."/>
            <person name="Zhao T."/>
            <person name="Huang S."/>
            <person name="Miao D."/>
            <person name="Khan W.U."/>
            <person name="Rao P."/>
            <person name="Ye M."/>
            <person name="Lei B."/>
            <person name="Liao W."/>
            <person name="Wang J."/>
            <person name="Ji L."/>
            <person name="Li Y."/>
            <person name="Guo B."/>
            <person name="Mustafa N.S."/>
            <person name="Li S."/>
            <person name="Yun Q."/>
            <person name="Keller S.R."/>
            <person name="Mao J."/>
            <person name="Zhang R."/>
            <person name="Strauss S.H."/>
        </authorList>
    </citation>
    <scope>NUCLEOTIDE SEQUENCE</scope>
    <source>
        <strain evidence="2">GM15</strain>
        <tissue evidence="2">Leaf</tissue>
    </source>
</reference>
<comment type="caution">
    <text evidence="2">The sequence shown here is derived from an EMBL/GenBank/DDBJ whole genome shotgun (WGS) entry which is preliminary data.</text>
</comment>
<protein>
    <submittedName>
        <fullName evidence="2">Uncharacterized protein</fullName>
    </submittedName>
</protein>
<accession>A0A8X7YXG8</accession>
<name>A0A8X7YXG8_POPTO</name>
<evidence type="ECO:0000313" key="3">
    <source>
        <dbReference type="Proteomes" id="UP000886885"/>
    </source>
</evidence>
<evidence type="ECO:0000313" key="2">
    <source>
        <dbReference type="EMBL" id="KAG6757202.1"/>
    </source>
</evidence>
<organism evidence="2 3">
    <name type="scientific">Populus tomentosa</name>
    <name type="common">Chinese white poplar</name>
    <dbReference type="NCBI Taxonomy" id="118781"/>
    <lineage>
        <taxon>Eukaryota</taxon>
        <taxon>Viridiplantae</taxon>
        <taxon>Streptophyta</taxon>
        <taxon>Embryophyta</taxon>
        <taxon>Tracheophyta</taxon>
        <taxon>Spermatophyta</taxon>
        <taxon>Magnoliopsida</taxon>
        <taxon>eudicotyledons</taxon>
        <taxon>Gunneridae</taxon>
        <taxon>Pentapetalae</taxon>
        <taxon>rosids</taxon>
        <taxon>fabids</taxon>
        <taxon>Malpighiales</taxon>
        <taxon>Salicaceae</taxon>
        <taxon>Saliceae</taxon>
        <taxon>Populus</taxon>
    </lineage>
</organism>
<keyword evidence="3" id="KW-1185">Reference proteome</keyword>
<sequence>MISNPVDNDGAVSYPTGRWPVWPSYRNPICPVNLKSTPPHTPRSRSSILDPKPVAENRIRGDNHGRRISLAKQELDFIILSQQDHALG</sequence>
<feature type="region of interest" description="Disordered" evidence="1">
    <location>
        <begin position="34"/>
        <end position="59"/>
    </location>
</feature>